<dbReference type="GO" id="GO:0034477">
    <property type="term" value="P:U6 snRNA 3'-end processing"/>
    <property type="evidence" value="ECO:0007669"/>
    <property type="project" value="InterPro"/>
</dbReference>
<reference evidence="8" key="1">
    <citation type="submission" date="2020-05" db="EMBL/GenBank/DDBJ databases">
        <title>Mycena genomes resolve the evolution of fungal bioluminescence.</title>
        <authorList>
            <person name="Tsai I.J."/>
        </authorList>
    </citation>
    <scope>NUCLEOTIDE SEQUENCE</scope>
    <source>
        <strain evidence="8">CCC161011</strain>
    </source>
</reference>
<dbReference type="InterPro" id="IPR027521">
    <property type="entry name" value="Usb1"/>
</dbReference>
<dbReference type="Pfam" id="PF09749">
    <property type="entry name" value="HVSL"/>
    <property type="match status" value="1"/>
</dbReference>
<evidence type="ECO:0000256" key="6">
    <source>
        <dbReference type="ARBA" id="ARBA00030030"/>
    </source>
</evidence>
<evidence type="ECO:0000256" key="7">
    <source>
        <dbReference type="SAM" id="MobiDB-lite"/>
    </source>
</evidence>
<evidence type="ECO:0000256" key="1">
    <source>
        <dbReference type="ARBA" id="ARBA00022722"/>
    </source>
</evidence>
<comment type="caution">
    <text evidence="8">The sequence shown here is derived from an EMBL/GenBank/DDBJ whole genome shotgun (WGS) entry which is preliminary data.</text>
</comment>
<feature type="compositionally biased region" description="Polar residues" evidence="7">
    <location>
        <begin position="214"/>
        <end position="225"/>
    </location>
</feature>
<gene>
    <name evidence="8" type="ORF">MVEN_00418400</name>
</gene>
<dbReference type="EMBL" id="JACAZI010000003">
    <property type="protein sequence ID" value="KAF7365454.1"/>
    <property type="molecule type" value="Genomic_DNA"/>
</dbReference>
<dbReference type="AlphaFoldDB" id="A0A8H7D7T1"/>
<dbReference type="GO" id="GO:0000175">
    <property type="term" value="F:3'-5'-RNA exonuclease activity"/>
    <property type="evidence" value="ECO:0007669"/>
    <property type="project" value="TreeGrafter"/>
</dbReference>
<keyword evidence="4" id="KW-0539">Nucleus</keyword>
<keyword evidence="3" id="KW-0456">Lyase</keyword>
<organism evidence="8 9">
    <name type="scientific">Mycena venus</name>
    <dbReference type="NCBI Taxonomy" id="2733690"/>
    <lineage>
        <taxon>Eukaryota</taxon>
        <taxon>Fungi</taxon>
        <taxon>Dikarya</taxon>
        <taxon>Basidiomycota</taxon>
        <taxon>Agaricomycotina</taxon>
        <taxon>Agaricomycetes</taxon>
        <taxon>Agaricomycetidae</taxon>
        <taxon>Agaricales</taxon>
        <taxon>Marasmiineae</taxon>
        <taxon>Mycenaceae</taxon>
        <taxon>Mycena</taxon>
    </lineage>
</organism>
<protein>
    <recommendedName>
        <fullName evidence="5">U6 snRNA phosphodiesterase 1</fullName>
    </recommendedName>
    <alternativeName>
        <fullName evidence="6">3'-5' RNA exonuclease USB1</fullName>
    </alternativeName>
</protein>
<dbReference type="PANTHER" id="PTHR13522">
    <property type="entry name" value="U6 SNRNA PHOSPHODIESTERASE 1"/>
    <property type="match status" value="1"/>
</dbReference>
<evidence type="ECO:0000313" key="8">
    <source>
        <dbReference type="EMBL" id="KAF7365454.1"/>
    </source>
</evidence>
<keyword evidence="1" id="KW-0540">Nuclease</keyword>
<evidence type="ECO:0000256" key="4">
    <source>
        <dbReference type="ARBA" id="ARBA00023242"/>
    </source>
</evidence>
<evidence type="ECO:0000313" key="9">
    <source>
        <dbReference type="Proteomes" id="UP000620124"/>
    </source>
</evidence>
<name>A0A8H7D7T1_9AGAR</name>
<keyword evidence="2" id="KW-0378">Hydrolase</keyword>
<dbReference type="Proteomes" id="UP000620124">
    <property type="component" value="Unassembled WGS sequence"/>
</dbReference>
<dbReference type="PANTHER" id="PTHR13522:SF3">
    <property type="entry name" value="U6 SNRNA PHOSPHODIESTERASE 1"/>
    <property type="match status" value="1"/>
</dbReference>
<feature type="compositionally biased region" description="Low complexity" evidence="7">
    <location>
        <begin position="232"/>
        <end position="245"/>
    </location>
</feature>
<dbReference type="GO" id="GO:0016829">
    <property type="term" value="F:lyase activity"/>
    <property type="evidence" value="ECO:0007669"/>
    <property type="project" value="UniProtKB-KW"/>
</dbReference>
<accession>A0A8H7D7T1</accession>
<dbReference type="OrthoDB" id="49151at2759"/>
<evidence type="ECO:0000256" key="3">
    <source>
        <dbReference type="ARBA" id="ARBA00023239"/>
    </source>
</evidence>
<evidence type="ECO:0000256" key="2">
    <source>
        <dbReference type="ARBA" id="ARBA00022801"/>
    </source>
</evidence>
<feature type="region of interest" description="Disordered" evidence="7">
    <location>
        <begin position="1"/>
        <end position="28"/>
    </location>
</feature>
<dbReference type="Gene3D" id="3.90.1140.10">
    <property type="entry name" value="Cyclic phosphodiesterase"/>
    <property type="match status" value="1"/>
</dbReference>
<keyword evidence="9" id="KW-1185">Reference proteome</keyword>
<evidence type="ECO:0000256" key="5">
    <source>
        <dbReference type="ARBA" id="ARBA00029543"/>
    </source>
</evidence>
<sequence>MKRDSALVAYSSSDESESDSLTPPPKKRKLPVLSATLVGPLHVDDPSLHQGRTRTTPHIDGQFAAHIYISVPLDRDSTLFKLLCKILESAKTMTPTLHNFWSASKDNEPELHISLSRPIYLRAHQREDLKRTVKLIAEKTRPFTASFARISELVNDEATRIFLALEIGAGHHELTTLTTSLMPTLRAVRQQEFYASPRFHASFGWALLGRHASSPNPDNATNSNADRPPIASTSIKSDSSNSSASLVPDEHPKITEFPPALLPTLNEQYGPSLTGSTAKSFDISEISIKIGKEVSRWCLNGTCSA</sequence>
<dbReference type="GO" id="GO:0005634">
    <property type="term" value="C:nucleus"/>
    <property type="evidence" value="ECO:0007669"/>
    <property type="project" value="TreeGrafter"/>
</dbReference>
<feature type="region of interest" description="Disordered" evidence="7">
    <location>
        <begin position="214"/>
        <end position="250"/>
    </location>
</feature>
<proteinExistence type="predicted"/>